<dbReference type="Pfam" id="PF00535">
    <property type="entry name" value="Glycos_transf_2"/>
    <property type="match status" value="1"/>
</dbReference>
<keyword evidence="2" id="KW-0328">Glycosyltransferase</keyword>
<evidence type="ECO:0000256" key="9">
    <source>
        <dbReference type="SAM" id="Phobius"/>
    </source>
</evidence>
<feature type="compositionally biased region" description="Basic and acidic residues" evidence="8">
    <location>
        <begin position="348"/>
        <end position="360"/>
    </location>
</feature>
<evidence type="ECO:0000256" key="4">
    <source>
        <dbReference type="ARBA" id="ARBA00022692"/>
    </source>
</evidence>
<evidence type="ECO:0000256" key="1">
    <source>
        <dbReference type="ARBA" id="ARBA00022475"/>
    </source>
</evidence>
<accession>A0A9X4XKQ1</accession>
<evidence type="ECO:0000256" key="5">
    <source>
        <dbReference type="ARBA" id="ARBA00022985"/>
    </source>
</evidence>
<dbReference type="Gene3D" id="3.90.550.10">
    <property type="entry name" value="Spore Coat Polysaccharide Biosynthesis Protein SpsA, Chain A"/>
    <property type="match status" value="1"/>
</dbReference>
<dbReference type="AlphaFoldDB" id="A0A9X4XKQ1"/>
<reference evidence="11 12" key="1">
    <citation type="submission" date="2019-11" db="EMBL/GenBank/DDBJ databases">
        <title>Whole-genome sequence of Rhodoplanes serenus DSM 18633, type strain.</title>
        <authorList>
            <person name="Kyndt J.A."/>
            <person name="Meyer T.E."/>
        </authorList>
    </citation>
    <scope>NUCLEOTIDE SEQUENCE [LARGE SCALE GENOMIC DNA]</scope>
    <source>
        <strain evidence="11 12">DSM 18633</strain>
    </source>
</reference>
<evidence type="ECO:0000256" key="3">
    <source>
        <dbReference type="ARBA" id="ARBA00022679"/>
    </source>
</evidence>
<keyword evidence="4 9" id="KW-0812">Transmembrane</keyword>
<dbReference type="SUPFAM" id="SSF53448">
    <property type="entry name" value="Nucleotide-diphospho-sugar transferases"/>
    <property type="match status" value="1"/>
</dbReference>
<dbReference type="InterPro" id="IPR050256">
    <property type="entry name" value="Glycosyltransferase_2"/>
</dbReference>
<dbReference type="Proteomes" id="UP000438991">
    <property type="component" value="Unassembled WGS sequence"/>
</dbReference>
<evidence type="ECO:0000256" key="7">
    <source>
        <dbReference type="ARBA" id="ARBA00023136"/>
    </source>
</evidence>
<dbReference type="GO" id="GO:0005886">
    <property type="term" value="C:plasma membrane"/>
    <property type="evidence" value="ECO:0007669"/>
    <property type="project" value="TreeGrafter"/>
</dbReference>
<proteinExistence type="predicted"/>
<keyword evidence="3" id="KW-0808">Transferase</keyword>
<gene>
    <name evidence="11" type="ORF">GJ689_12395</name>
</gene>
<feature type="region of interest" description="Disordered" evidence="8">
    <location>
        <begin position="340"/>
        <end position="366"/>
    </location>
</feature>
<keyword evidence="5" id="KW-0448">Lipopolysaccharide biosynthesis</keyword>
<keyword evidence="1" id="KW-1003">Cell membrane</keyword>
<evidence type="ECO:0000313" key="12">
    <source>
        <dbReference type="Proteomes" id="UP000438991"/>
    </source>
</evidence>
<evidence type="ECO:0000256" key="8">
    <source>
        <dbReference type="SAM" id="MobiDB-lite"/>
    </source>
</evidence>
<dbReference type="PANTHER" id="PTHR48090">
    <property type="entry name" value="UNDECAPRENYL-PHOSPHATE 4-DEOXY-4-FORMAMIDO-L-ARABINOSE TRANSFERASE-RELATED"/>
    <property type="match status" value="1"/>
</dbReference>
<protein>
    <submittedName>
        <fullName evidence="11">Glycosyltransferase</fullName>
    </submittedName>
</protein>
<evidence type="ECO:0000256" key="2">
    <source>
        <dbReference type="ARBA" id="ARBA00022676"/>
    </source>
</evidence>
<evidence type="ECO:0000256" key="6">
    <source>
        <dbReference type="ARBA" id="ARBA00022989"/>
    </source>
</evidence>
<dbReference type="GO" id="GO:0016757">
    <property type="term" value="F:glycosyltransferase activity"/>
    <property type="evidence" value="ECO:0007669"/>
    <property type="project" value="UniProtKB-KW"/>
</dbReference>
<organism evidence="11 12">
    <name type="scientific">Rhodoplanes serenus</name>
    <dbReference type="NCBI Taxonomy" id="200615"/>
    <lineage>
        <taxon>Bacteria</taxon>
        <taxon>Pseudomonadati</taxon>
        <taxon>Pseudomonadota</taxon>
        <taxon>Alphaproteobacteria</taxon>
        <taxon>Hyphomicrobiales</taxon>
        <taxon>Nitrobacteraceae</taxon>
        <taxon>Rhodoplanes</taxon>
    </lineage>
</organism>
<feature type="transmembrane region" description="Helical" evidence="9">
    <location>
        <begin position="293"/>
        <end position="319"/>
    </location>
</feature>
<dbReference type="PANTHER" id="PTHR48090:SF3">
    <property type="entry name" value="UNDECAPRENYL-PHOSPHATE 4-DEOXY-4-FORMAMIDO-L-ARABINOSE TRANSFERASE"/>
    <property type="match status" value="1"/>
</dbReference>
<feature type="transmembrane region" description="Helical" evidence="9">
    <location>
        <begin position="261"/>
        <end position="287"/>
    </location>
</feature>
<keyword evidence="7 9" id="KW-0472">Membrane</keyword>
<feature type="domain" description="Glycosyltransferase 2-like" evidence="10">
    <location>
        <begin position="37"/>
        <end position="196"/>
    </location>
</feature>
<dbReference type="InterPro" id="IPR001173">
    <property type="entry name" value="Glyco_trans_2-like"/>
</dbReference>
<keyword evidence="6 9" id="KW-1133">Transmembrane helix</keyword>
<dbReference type="GO" id="GO:0009103">
    <property type="term" value="P:lipopolysaccharide biosynthetic process"/>
    <property type="evidence" value="ECO:0007669"/>
    <property type="project" value="UniProtKB-KW"/>
</dbReference>
<evidence type="ECO:0000313" key="11">
    <source>
        <dbReference type="EMBL" id="MTW17003.1"/>
    </source>
</evidence>
<dbReference type="EMBL" id="WNKV01000008">
    <property type="protein sequence ID" value="MTW17003.1"/>
    <property type="molecule type" value="Genomic_DNA"/>
</dbReference>
<evidence type="ECO:0000259" key="10">
    <source>
        <dbReference type="Pfam" id="PF00535"/>
    </source>
</evidence>
<name>A0A9X4XKQ1_9BRAD</name>
<dbReference type="InterPro" id="IPR029044">
    <property type="entry name" value="Nucleotide-diphossugar_trans"/>
</dbReference>
<sequence length="366" mass="39894">MILRSECALNGAGADSQENQVAVGSERRTREQGPLLSIVLPAFNEAGNVGPMAARLGEMAGALGRIEIVFVDDCSRDGTLAELRRLAAADPRIRYVSFTRNFGHQSALRAGLRHATGDAVVLMDCDFEHPPELIPEMVARWREGARIVAAQRESAPGDVSLFKRLTSRLYYRVLDAIGDVRIEPGSADFLLLDRAVVDTINGFEHHDLFLRGLVRWLGYPLVTVPYRQGVRSEGESSYTLRRMVDLAVTGIIAHSVRPLRIAIHLALAFALIGVLLLVYSVVSFLAIGHTVAGWTSIMSAIAILGAGQFLVLGIIGEYIGRVLRETRRWPAFLIAETEASPPGAAGETLRHQAPREETPRRASASS</sequence>
<comment type="caution">
    <text evidence="11">The sequence shown here is derived from an EMBL/GenBank/DDBJ whole genome shotgun (WGS) entry which is preliminary data.</text>
</comment>
<dbReference type="CDD" id="cd04187">
    <property type="entry name" value="DPM1_like_bac"/>
    <property type="match status" value="1"/>
</dbReference>